<evidence type="ECO:0000313" key="3">
    <source>
        <dbReference type="Proteomes" id="UP000229511"/>
    </source>
</evidence>
<feature type="compositionally biased region" description="Polar residues" evidence="1">
    <location>
        <begin position="1"/>
        <end position="17"/>
    </location>
</feature>
<feature type="region of interest" description="Disordered" evidence="1">
    <location>
        <begin position="1"/>
        <end position="46"/>
    </location>
</feature>
<gene>
    <name evidence="2" type="primary">16</name>
    <name evidence="2" type="ORF">PBI_PATRICKSTAR_16</name>
</gene>
<accession>A0A160DGL9</accession>
<organism evidence="2 3">
    <name type="scientific">Gordonia phage PatrickStar</name>
    <dbReference type="NCBI Taxonomy" id="1838076"/>
    <lineage>
        <taxon>Viruses</taxon>
        <taxon>Duplodnaviria</taxon>
        <taxon>Heunggongvirae</taxon>
        <taxon>Uroviricota</taxon>
        <taxon>Caudoviricetes</taxon>
        <taxon>Orchidvirus</taxon>
        <taxon>Orchidvirus orchid</taxon>
    </lineage>
</organism>
<feature type="compositionally biased region" description="Polar residues" evidence="1">
    <location>
        <begin position="30"/>
        <end position="46"/>
    </location>
</feature>
<dbReference type="EMBL" id="KU998252">
    <property type="protein sequence ID" value="ANA87250.1"/>
    <property type="molecule type" value="Genomic_DNA"/>
</dbReference>
<protein>
    <submittedName>
        <fullName evidence="2">Uncharacterized protein</fullName>
    </submittedName>
</protein>
<sequence length="96" mass="9964">MADTKQGNPTKSTTPPNMGSPAKPAVAPSTKPNTPSGPTVDTSGTPNFLAAETATFADVYNDSSEGFVGVDPIYQNYASHVDAPKPTEPEEEPETP</sequence>
<name>A0A160DGL9_9CAUD</name>
<reference evidence="2 3" key="1">
    <citation type="submission" date="2016-03" db="EMBL/GenBank/DDBJ databases">
        <authorList>
            <person name="Rimple P."/>
            <person name="Montgomery M.T."/>
            <person name="Guerrero C.A."/>
            <person name="Mavrich T.N."/>
            <person name="Pope W.H."/>
            <person name="Garlena R.A."/>
            <person name="Russell D.A."/>
            <person name="Jacobs-Sera D."/>
            <person name="Hendrix R.W."/>
            <person name="Hatfull G.F."/>
        </authorList>
    </citation>
    <scope>NUCLEOTIDE SEQUENCE [LARGE SCALE GENOMIC DNA]</scope>
</reference>
<dbReference type="Proteomes" id="UP000229511">
    <property type="component" value="Genome"/>
</dbReference>
<proteinExistence type="predicted"/>
<evidence type="ECO:0000313" key="2">
    <source>
        <dbReference type="EMBL" id="ANA87250.1"/>
    </source>
</evidence>
<evidence type="ECO:0000256" key="1">
    <source>
        <dbReference type="SAM" id="MobiDB-lite"/>
    </source>
</evidence>